<evidence type="ECO:0000256" key="1">
    <source>
        <dbReference type="ARBA" id="ARBA00004370"/>
    </source>
</evidence>
<dbReference type="InterPro" id="IPR004089">
    <property type="entry name" value="MCPsignal_dom"/>
</dbReference>
<dbReference type="InterPro" id="IPR000700">
    <property type="entry name" value="PAS-assoc_C"/>
</dbReference>
<dbReference type="Proteomes" id="UP000036097">
    <property type="component" value="Unassembled WGS sequence"/>
</dbReference>
<dbReference type="Pfam" id="PF13426">
    <property type="entry name" value="PAS_9"/>
    <property type="match status" value="1"/>
</dbReference>
<evidence type="ECO:0000259" key="4">
    <source>
        <dbReference type="PROSITE" id="PS50111"/>
    </source>
</evidence>
<feature type="domain" description="PAS" evidence="5">
    <location>
        <begin position="32"/>
        <end position="68"/>
    </location>
</feature>
<dbReference type="SMART" id="SM00086">
    <property type="entry name" value="PAC"/>
    <property type="match status" value="2"/>
</dbReference>
<dbReference type="RefSeq" id="WP_047876903.1">
    <property type="nucleotide sequence ID" value="NZ_LDOT01000001.1"/>
</dbReference>
<dbReference type="Gene3D" id="1.10.287.950">
    <property type="entry name" value="Methyl-accepting chemotaxis protein"/>
    <property type="match status" value="1"/>
</dbReference>
<keyword evidence="8" id="KW-1185">Reference proteome</keyword>
<evidence type="ECO:0000259" key="5">
    <source>
        <dbReference type="PROSITE" id="PS50112"/>
    </source>
</evidence>
<dbReference type="STRING" id="1195763.ABT56_00590"/>
<dbReference type="CDD" id="cd11386">
    <property type="entry name" value="MCP_signal"/>
    <property type="match status" value="1"/>
</dbReference>
<name>A0A0J1HDA1_9GAMM</name>
<dbReference type="PANTHER" id="PTHR32089:SF112">
    <property type="entry name" value="LYSOZYME-LIKE PROTEIN-RELATED"/>
    <property type="match status" value="1"/>
</dbReference>
<dbReference type="GO" id="GO:0006935">
    <property type="term" value="P:chemotaxis"/>
    <property type="evidence" value="ECO:0007669"/>
    <property type="project" value="UniProtKB-ARBA"/>
</dbReference>
<dbReference type="PANTHER" id="PTHR32089">
    <property type="entry name" value="METHYL-ACCEPTING CHEMOTAXIS PROTEIN MCPB"/>
    <property type="match status" value="1"/>
</dbReference>
<comment type="subcellular location">
    <subcellularLocation>
        <location evidence="1">Membrane</location>
    </subcellularLocation>
</comment>
<feature type="domain" description="PAC" evidence="6">
    <location>
        <begin position="207"/>
        <end position="259"/>
    </location>
</feature>
<evidence type="ECO:0000313" key="7">
    <source>
        <dbReference type="EMBL" id="KLV09615.1"/>
    </source>
</evidence>
<dbReference type="Pfam" id="PF00015">
    <property type="entry name" value="MCPsignal"/>
    <property type="match status" value="1"/>
</dbReference>
<keyword evidence="2 3" id="KW-0807">Transducer</keyword>
<accession>A0A0J1HDA1</accession>
<evidence type="ECO:0000313" key="8">
    <source>
        <dbReference type="Proteomes" id="UP000036097"/>
    </source>
</evidence>
<dbReference type="InterPro" id="IPR035965">
    <property type="entry name" value="PAS-like_dom_sf"/>
</dbReference>
<dbReference type="PATRIC" id="fig|1195763.3.peg.127"/>
<dbReference type="Gene3D" id="3.30.450.20">
    <property type="entry name" value="PAS domain"/>
    <property type="match status" value="2"/>
</dbReference>
<dbReference type="SMART" id="SM00283">
    <property type="entry name" value="MA"/>
    <property type="match status" value="1"/>
</dbReference>
<reference evidence="7 8" key="1">
    <citation type="submission" date="2015-05" db="EMBL/GenBank/DDBJ databases">
        <title>Photobacterium galathea sp. nov.</title>
        <authorList>
            <person name="Machado H."/>
            <person name="Gram L."/>
        </authorList>
    </citation>
    <scope>NUCLEOTIDE SEQUENCE [LARGE SCALE GENOMIC DNA]</scope>
    <source>
        <strain evidence="7 8">CGMCC 1.12159</strain>
    </source>
</reference>
<gene>
    <name evidence="7" type="ORF">ABT56_00590</name>
</gene>
<evidence type="ECO:0000259" key="6">
    <source>
        <dbReference type="PROSITE" id="PS50113"/>
    </source>
</evidence>
<dbReference type="OrthoDB" id="9765776at2"/>
<dbReference type="NCBIfam" id="TIGR00229">
    <property type="entry name" value="sensory_box"/>
    <property type="match status" value="2"/>
</dbReference>
<evidence type="ECO:0000256" key="2">
    <source>
        <dbReference type="ARBA" id="ARBA00023224"/>
    </source>
</evidence>
<dbReference type="SUPFAM" id="SSF58104">
    <property type="entry name" value="Methyl-accepting chemotaxis protein (MCP) signaling domain"/>
    <property type="match status" value="1"/>
</dbReference>
<comment type="caution">
    <text evidence="7">The sequence shown here is derived from an EMBL/GenBank/DDBJ whole genome shotgun (WGS) entry which is preliminary data.</text>
</comment>
<dbReference type="GO" id="GO:0016020">
    <property type="term" value="C:membrane"/>
    <property type="evidence" value="ECO:0007669"/>
    <property type="project" value="UniProtKB-SubCell"/>
</dbReference>
<dbReference type="InterPro" id="IPR001610">
    <property type="entry name" value="PAC"/>
</dbReference>
<feature type="domain" description="PAC" evidence="6">
    <location>
        <begin position="85"/>
        <end position="139"/>
    </location>
</feature>
<dbReference type="InterPro" id="IPR000014">
    <property type="entry name" value="PAS"/>
</dbReference>
<feature type="domain" description="Methyl-accepting transducer" evidence="4">
    <location>
        <begin position="257"/>
        <end position="427"/>
    </location>
</feature>
<sequence length="427" mass="47534">MFFKKKKEKHELLSNGGVYDAIVDNTISIEFDKHGYIVTASDRFLTITGYDLNEITGKHHSVLYDPNDTRTNAYKEFWLALGLGESLDGSFTCICKDGSHVIFLANYIPIKDHDGHIDKILKIASDVTSLHKDDAKNKSIIDALNKSMAVIEFSVDGIVIGANENFLNVLKYQERDIIGHHHKMFCYDDFYNENPDFWEDLRRGVYKSGQFLRKDAFGENVWIEATYNPILNECGDIVSVIKFASDVTKQVERNLAVSQTSEIAYSTSVETSQIALDGSKLLQESVEISHVISDKISAAVDKMAELNEKSYNISQTVLTIKGIADQTNLLALNAAIEAARAGEQGRGFAVVADEVRKLASRTAESTAEITHIFDENQELTTEITHFMHEVATVSEVGSTKMSEVSTVMNEIYKGAENVSKTVMSLNS</sequence>
<protein>
    <submittedName>
        <fullName evidence="7">Chemotaxis protein</fullName>
    </submittedName>
</protein>
<dbReference type="PROSITE" id="PS50111">
    <property type="entry name" value="CHEMOTAXIS_TRANSDUC_2"/>
    <property type="match status" value="1"/>
</dbReference>
<dbReference type="SUPFAM" id="SSF55785">
    <property type="entry name" value="PYP-like sensor domain (PAS domain)"/>
    <property type="match status" value="2"/>
</dbReference>
<evidence type="ECO:0000256" key="3">
    <source>
        <dbReference type="PROSITE-ProRule" id="PRU00284"/>
    </source>
</evidence>
<dbReference type="AlphaFoldDB" id="A0A0J1HDA1"/>
<organism evidence="7 8">
    <name type="scientific">Photobacterium aquae</name>
    <dbReference type="NCBI Taxonomy" id="1195763"/>
    <lineage>
        <taxon>Bacteria</taxon>
        <taxon>Pseudomonadati</taxon>
        <taxon>Pseudomonadota</taxon>
        <taxon>Gammaproteobacteria</taxon>
        <taxon>Vibrionales</taxon>
        <taxon>Vibrionaceae</taxon>
        <taxon>Photobacterium</taxon>
    </lineage>
</organism>
<dbReference type="GO" id="GO:0007165">
    <property type="term" value="P:signal transduction"/>
    <property type="evidence" value="ECO:0007669"/>
    <property type="project" value="UniProtKB-KW"/>
</dbReference>
<proteinExistence type="predicted"/>
<dbReference type="Pfam" id="PF08447">
    <property type="entry name" value="PAS_3"/>
    <property type="match status" value="1"/>
</dbReference>
<dbReference type="PROSITE" id="PS50112">
    <property type="entry name" value="PAS"/>
    <property type="match status" value="1"/>
</dbReference>
<dbReference type="EMBL" id="LDOT01000001">
    <property type="protein sequence ID" value="KLV09615.1"/>
    <property type="molecule type" value="Genomic_DNA"/>
</dbReference>
<dbReference type="CDD" id="cd00130">
    <property type="entry name" value="PAS"/>
    <property type="match status" value="2"/>
</dbReference>
<dbReference type="InterPro" id="IPR013655">
    <property type="entry name" value="PAS_fold_3"/>
</dbReference>
<dbReference type="PROSITE" id="PS50113">
    <property type="entry name" value="PAC"/>
    <property type="match status" value="2"/>
</dbReference>